<feature type="region of interest" description="Disordered" evidence="1">
    <location>
        <begin position="43"/>
        <end position="65"/>
    </location>
</feature>
<feature type="compositionally biased region" description="Basic and acidic residues" evidence="1">
    <location>
        <begin position="381"/>
        <end position="390"/>
    </location>
</feature>
<accession>A0A6L2M471</accession>
<name>A0A6L2M471_TANCI</name>
<dbReference type="SUPFAM" id="SSF57756">
    <property type="entry name" value="Retrovirus zinc finger-like domains"/>
    <property type="match status" value="1"/>
</dbReference>
<protein>
    <recommendedName>
        <fullName evidence="3">CCHC-type domain-containing protein</fullName>
    </recommendedName>
</protein>
<evidence type="ECO:0008006" key="3">
    <source>
        <dbReference type="Google" id="ProtNLM"/>
    </source>
</evidence>
<feature type="region of interest" description="Disordered" evidence="1">
    <location>
        <begin position="381"/>
        <end position="400"/>
    </location>
</feature>
<feature type="compositionally biased region" description="Acidic residues" evidence="1">
    <location>
        <begin position="316"/>
        <end position="351"/>
    </location>
</feature>
<dbReference type="EMBL" id="BKCJ010005558">
    <property type="protein sequence ID" value="GEU67402.1"/>
    <property type="molecule type" value="Genomic_DNA"/>
</dbReference>
<dbReference type="InterPro" id="IPR036875">
    <property type="entry name" value="Znf_CCHC_sf"/>
</dbReference>
<evidence type="ECO:0000256" key="1">
    <source>
        <dbReference type="SAM" id="MobiDB-lite"/>
    </source>
</evidence>
<reference evidence="2" key="1">
    <citation type="journal article" date="2019" name="Sci. Rep.">
        <title>Draft genome of Tanacetum cinerariifolium, the natural source of mosquito coil.</title>
        <authorList>
            <person name="Yamashiro T."/>
            <person name="Shiraishi A."/>
            <person name="Satake H."/>
            <person name="Nakayama K."/>
        </authorList>
    </citation>
    <scope>NUCLEOTIDE SEQUENCE</scope>
</reference>
<dbReference type="AlphaFoldDB" id="A0A6L2M471"/>
<dbReference type="GO" id="GO:0008270">
    <property type="term" value="F:zinc ion binding"/>
    <property type="evidence" value="ECO:0007669"/>
    <property type="project" value="InterPro"/>
</dbReference>
<feature type="region of interest" description="Disordered" evidence="1">
    <location>
        <begin position="284"/>
        <end position="374"/>
    </location>
</feature>
<sequence length="681" mass="75664">MSFLSVVFTPHYPSTNNQLRSTSNPRNQATLQDGRVTVQQVQGRQGQNVVGSGSQENASSKRGDTSSQVKVIKCYNCQGEWHMARQCTHPNRRRDATGFKEKLSKMMIYDSDCDDISSIKAVLMANLSSCDSNVFSEDKANNKSKVVNESLTVELEIYKERVKILEQRFNVDLSGHEKFIYSQMDDMIRMKNTKFAAFKTKIDTLKQALSKHVAFGHCRDALSVVIYILDYHSLEAPPSPDYVPGSEHPPSPVYVPEFVPEPVYLEFMPAEDDILPAEEELLPAAASPTTKSPSYIDESDPDEDPKEDPADYPADGGDEGDDEDESSDDDDIDIKGDEEEDESSDDDEDDDINIKRDEEEDEYLAPADSTAVTLPAVDHAPSAEETKPFETDESAATPPPHPTYRVIARMSIRPQTTISLPLDTKIARLMAILTPLPSPLSLLSSQLPHIPSPPLPLLSPPPTDPTYEEAALGYRAARLRWMAEREEIPKADLPLRKRLCTAHTGTYEPGESSAAAAARLREPVRDDLYRGETDDQALQRARVNMLFKDMRYHAHTASLMEGEAKASRMAWAQLMDASDAAHSGVIALCTRVSAHQTEITNLWAADRRFQTTVKTQQEEIRELQAADCKLHAQFIQALNALKSCQTQLTIALGSIQILEAAKVLAQPEVPEETGSSSWIWS</sequence>
<dbReference type="GO" id="GO:0003676">
    <property type="term" value="F:nucleic acid binding"/>
    <property type="evidence" value="ECO:0007669"/>
    <property type="project" value="InterPro"/>
</dbReference>
<gene>
    <name evidence="2" type="ORF">Tci_039380</name>
</gene>
<comment type="caution">
    <text evidence="2">The sequence shown here is derived from an EMBL/GenBank/DDBJ whole genome shotgun (WGS) entry which is preliminary data.</text>
</comment>
<feature type="compositionally biased region" description="Low complexity" evidence="1">
    <location>
        <begin position="43"/>
        <end position="55"/>
    </location>
</feature>
<organism evidence="2">
    <name type="scientific">Tanacetum cinerariifolium</name>
    <name type="common">Dalmatian daisy</name>
    <name type="synonym">Chrysanthemum cinerariifolium</name>
    <dbReference type="NCBI Taxonomy" id="118510"/>
    <lineage>
        <taxon>Eukaryota</taxon>
        <taxon>Viridiplantae</taxon>
        <taxon>Streptophyta</taxon>
        <taxon>Embryophyta</taxon>
        <taxon>Tracheophyta</taxon>
        <taxon>Spermatophyta</taxon>
        <taxon>Magnoliopsida</taxon>
        <taxon>eudicotyledons</taxon>
        <taxon>Gunneridae</taxon>
        <taxon>Pentapetalae</taxon>
        <taxon>asterids</taxon>
        <taxon>campanulids</taxon>
        <taxon>Asterales</taxon>
        <taxon>Asteraceae</taxon>
        <taxon>Asteroideae</taxon>
        <taxon>Anthemideae</taxon>
        <taxon>Anthemidinae</taxon>
        <taxon>Tanacetum</taxon>
    </lineage>
</organism>
<evidence type="ECO:0000313" key="2">
    <source>
        <dbReference type="EMBL" id="GEU67402.1"/>
    </source>
</evidence>
<feature type="compositionally biased region" description="Acidic residues" evidence="1">
    <location>
        <begin position="297"/>
        <end position="306"/>
    </location>
</feature>
<proteinExistence type="predicted"/>